<dbReference type="InterPro" id="IPR002347">
    <property type="entry name" value="SDR_fam"/>
</dbReference>
<dbReference type="InterPro" id="IPR051122">
    <property type="entry name" value="SDR_DHRS6-like"/>
</dbReference>
<evidence type="ECO:0000256" key="1">
    <source>
        <dbReference type="ARBA" id="ARBA00006484"/>
    </source>
</evidence>
<accession>A0A1V6SQP8</accession>
<dbReference type="PANTHER" id="PTHR43477">
    <property type="entry name" value="DIHYDROANTICAPSIN 7-DEHYDROGENASE"/>
    <property type="match status" value="1"/>
</dbReference>
<dbReference type="STRING" id="303698.A0A1V6SQP8"/>
<dbReference type="InterPro" id="IPR036291">
    <property type="entry name" value="NAD(P)-bd_dom_sf"/>
</dbReference>
<dbReference type="Pfam" id="PF23441">
    <property type="entry name" value="SDR"/>
    <property type="match status" value="1"/>
</dbReference>
<evidence type="ECO:0000313" key="4">
    <source>
        <dbReference type="EMBL" id="OQE16371.1"/>
    </source>
</evidence>
<name>A0A1V6SQP8_9EURO</name>
<dbReference type="CDD" id="cd05233">
    <property type="entry name" value="SDR_c"/>
    <property type="match status" value="1"/>
</dbReference>
<protein>
    <submittedName>
        <fullName evidence="4">Uncharacterized protein</fullName>
    </submittedName>
</protein>
<dbReference type="Proteomes" id="UP000191285">
    <property type="component" value="Unassembled WGS sequence"/>
</dbReference>
<keyword evidence="2" id="KW-0521">NADP</keyword>
<organism evidence="4 5">
    <name type="scientific">Penicillium steckii</name>
    <dbReference type="NCBI Taxonomy" id="303698"/>
    <lineage>
        <taxon>Eukaryota</taxon>
        <taxon>Fungi</taxon>
        <taxon>Dikarya</taxon>
        <taxon>Ascomycota</taxon>
        <taxon>Pezizomycotina</taxon>
        <taxon>Eurotiomycetes</taxon>
        <taxon>Eurotiomycetidae</taxon>
        <taxon>Eurotiales</taxon>
        <taxon>Aspergillaceae</taxon>
        <taxon>Penicillium</taxon>
    </lineage>
</organism>
<evidence type="ECO:0000256" key="3">
    <source>
        <dbReference type="ARBA" id="ARBA00023002"/>
    </source>
</evidence>
<gene>
    <name evidence="4" type="ORF">PENSTE_c024G07417</name>
</gene>
<comment type="caution">
    <text evidence="4">The sequence shown here is derived from an EMBL/GenBank/DDBJ whole genome shotgun (WGS) entry which is preliminary data.</text>
</comment>
<evidence type="ECO:0000313" key="5">
    <source>
        <dbReference type="Proteomes" id="UP000191285"/>
    </source>
</evidence>
<dbReference type="InterPro" id="IPR057571">
    <property type="entry name" value="SDR_PhqE-like"/>
</dbReference>
<dbReference type="EMBL" id="MLKD01000024">
    <property type="protein sequence ID" value="OQE16371.1"/>
    <property type="molecule type" value="Genomic_DNA"/>
</dbReference>
<dbReference type="Gene3D" id="3.40.50.720">
    <property type="entry name" value="NAD(P)-binding Rossmann-like Domain"/>
    <property type="match status" value="1"/>
</dbReference>
<reference evidence="5" key="1">
    <citation type="journal article" date="2017" name="Nat. Microbiol.">
        <title>Global analysis of biosynthetic gene clusters reveals vast potential of secondary metabolite production in Penicillium species.</title>
        <authorList>
            <person name="Nielsen J.C."/>
            <person name="Grijseels S."/>
            <person name="Prigent S."/>
            <person name="Ji B."/>
            <person name="Dainat J."/>
            <person name="Nielsen K.F."/>
            <person name="Frisvad J.C."/>
            <person name="Workman M."/>
            <person name="Nielsen J."/>
        </authorList>
    </citation>
    <scope>NUCLEOTIDE SEQUENCE [LARGE SCALE GENOMIC DNA]</scope>
    <source>
        <strain evidence="5">IBT 24891</strain>
    </source>
</reference>
<comment type="similarity">
    <text evidence="1">Belongs to the short-chain dehydrogenases/reductases (SDR) family.</text>
</comment>
<dbReference type="SUPFAM" id="SSF51735">
    <property type="entry name" value="NAD(P)-binding Rossmann-fold domains"/>
    <property type="match status" value="1"/>
</dbReference>
<proteinExistence type="inferred from homology"/>
<dbReference type="PANTHER" id="PTHR43477:SF1">
    <property type="entry name" value="DIHYDROANTICAPSIN 7-DEHYDROGENASE"/>
    <property type="match status" value="1"/>
</dbReference>
<dbReference type="GO" id="GO:0016491">
    <property type="term" value="F:oxidoreductase activity"/>
    <property type="evidence" value="ECO:0007669"/>
    <property type="project" value="UniProtKB-KW"/>
</dbReference>
<keyword evidence="5" id="KW-1185">Reference proteome</keyword>
<keyword evidence="3" id="KW-0560">Oxidoreductase</keyword>
<dbReference type="OrthoDB" id="294295at2759"/>
<evidence type="ECO:0000256" key="2">
    <source>
        <dbReference type="ARBA" id="ARBA00022857"/>
    </source>
</evidence>
<dbReference type="AlphaFoldDB" id="A0A1V6SQP8"/>
<dbReference type="PRINTS" id="PR00081">
    <property type="entry name" value="GDHRDH"/>
</dbReference>
<sequence length="266" mass="28343">MASSPLKYTTKLANQRILVLGATSGIGFCVAEAAIEHGAHLIISSSKQSNLDRTIARLKESYPSQIEKQPITSHACDLSDAANLDTNLKSLFEAATNGGTTKLNHVVTTAGDTLSRPTVDEITPEIIYSAMNVRFIAPAMMAKYFKKYVESSPTSSFTVTTGVRAHKPAPGWSVVTGMASGVEGLVRGLAIDLKPVRVNAVSPGAVHTELFSQFPDVESVLDIFRKGSITGTVGRPEDLAESYIYVMKDHFVTGTVIESNGGALLV</sequence>